<evidence type="ECO:0000313" key="3">
    <source>
        <dbReference type="Proteomes" id="UP000299102"/>
    </source>
</evidence>
<organism evidence="2 3">
    <name type="scientific">Eumeta variegata</name>
    <name type="common">Bagworm moth</name>
    <name type="synonym">Eumeta japonica</name>
    <dbReference type="NCBI Taxonomy" id="151549"/>
    <lineage>
        <taxon>Eukaryota</taxon>
        <taxon>Metazoa</taxon>
        <taxon>Ecdysozoa</taxon>
        <taxon>Arthropoda</taxon>
        <taxon>Hexapoda</taxon>
        <taxon>Insecta</taxon>
        <taxon>Pterygota</taxon>
        <taxon>Neoptera</taxon>
        <taxon>Endopterygota</taxon>
        <taxon>Lepidoptera</taxon>
        <taxon>Glossata</taxon>
        <taxon>Ditrysia</taxon>
        <taxon>Tineoidea</taxon>
        <taxon>Psychidae</taxon>
        <taxon>Oiketicinae</taxon>
        <taxon>Eumeta</taxon>
    </lineage>
</organism>
<sequence>MDEFKEGRPKSVVVAQNIDSVRELIIQDRHVTYREMKASLGINIEKYVNSLKKERAKVREATRKLPLVVIRDVQKNNTDEDIVSRSRNKTNTPPQISTGAASK</sequence>
<evidence type="ECO:0008006" key="4">
    <source>
        <dbReference type="Google" id="ProtNLM"/>
    </source>
</evidence>
<reference evidence="2 3" key="1">
    <citation type="journal article" date="2019" name="Commun. Biol.">
        <title>The bagworm genome reveals a unique fibroin gene that provides high tensile strength.</title>
        <authorList>
            <person name="Kono N."/>
            <person name="Nakamura H."/>
            <person name="Ohtoshi R."/>
            <person name="Tomita M."/>
            <person name="Numata K."/>
            <person name="Arakawa K."/>
        </authorList>
    </citation>
    <scope>NUCLEOTIDE SEQUENCE [LARGE SCALE GENOMIC DNA]</scope>
</reference>
<evidence type="ECO:0000256" key="1">
    <source>
        <dbReference type="SAM" id="MobiDB-lite"/>
    </source>
</evidence>
<accession>A0A4C1ZLS5</accession>
<comment type="caution">
    <text evidence="2">The sequence shown here is derived from an EMBL/GenBank/DDBJ whole genome shotgun (WGS) entry which is preliminary data.</text>
</comment>
<evidence type="ECO:0000313" key="2">
    <source>
        <dbReference type="EMBL" id="GBP88163.1"/>
    </source>
</evidence>
<feature type="compositionally biased region" description="Polar residues" evidence="1">
    <location>
        <begin position="89"/>
        <end position="103"/>
    </location>
</feature>
<feature type="region of interest" description="Disordered" evidence="1">
    <location>
        <begin position="78"/>
        <end position="103"/>
    </location>
</feature>
<gene>
    <name evidence="2" type="ORF">EVAR_99716_1</name>
</gene>
<dbReference type="AlphaFoldDB" id="A0A4C1ZLS5"/>
<dbReference type="OrthoDB" id="10017160at2759"/>
<dbReference type="Proteomes" id="UP000299102">
    <property type="component" value="Unassembled WGS sequence"/>
</dbReference>
<proteinExistence type="predicted"/>
<keyword evidence="3" id="KW-1185">Reference proteome</keyword>
<name>A0A4C1ZLS5_EUMVA</name>
<dbReference type="EMBL" id="BGZK01001911">
    <property type="protein sequence ID" value="GBP88163.1"/>
    <property type="molecule type" value="Genomic_DNA"/>
</dbReference>
<protein>
    <recommendedName>
        <fullName evidence="4">Histone-lysine N-methyltransferase SETMAR</fullName>
    </recommendedName>
</protein>